<gene>
    <name evidence="1" type="ORF">D1631_03360</name>
</gene>
<sequence>MKKKIQLFGIFSLLLLVFIIGLKGTFDGYYGFYYENKSYEKPILYQATESIVQSEAVSIFASYTGFDTGYGFYAPNVASDFVLTFELKDKNGNIIEEKAMPSFQKKESVVRYTTIFIYSSIKFQGIKQNLIANIINI</sequence>
<dbReference type="OrthoDB" id="649654at2"/>
<name>A0A3M7TC74_9FLAO</name>
<comment type="caution">
    <text evidence="1">The sequence shown here is derived from an EMBL/GenBank/DDBJ whole genome shotgun (WGS) entry which is preliminary data.</text>
</comment>
<evidence type="ECO:0000313" key="1">
    <source>
        <dbReference type="EMBL" id="RNA61041.1"/>
    </source>
</evidence>
<proteinExistence type="predicted"/>
<dbReference type="RefSeq" id="WP_122635217.1">
    <property type="nucleotide sequence ID" value="NZ_QWIU01000002.1"/>
</dbReference>
<accession>A0A3M7TC74</accession>
<organism evidence="1 2">
    <name type="scientific">Chryseobacterium nematophagum</name>
    <dbReference type="NCBI Taxonomy" id="2305228"/>
    <lineage>
        <taxon>Bacteria</taxon>
        <taxon>Pseudomonadati</taxon>
        <taxon>Bacteroidota</taxon>
        <taxon>Flavobacteriia</taxon>
        <taxon>Flavobacteriales</taxon>
        <taxon>Weeksellaceae</taxon>
        <taxon>Chryseobacterium group</taxon>
        <taxon>Chryseobacterium</taxon>
    </lineage>
</organism>
<reference evidence="1 2" key="1">
    <citation type="submission" date="2018-08" db="EMBL/GenBank/DDBJ databases">
        <title>Chryseobacterium nematophagum: a novel matrix digesting pathogen of nematodes.</title>
        <authorList>
            <person name="Page A."/>
            <person name="Roberts M."/>
            <person name="Felix M.-A."/>
            <person name="Weir W."/>
        </authorList>
    </citation>
    <scope>NUCLEOTIDE SEQUENCE [LARGE SCALE GENOMIC DNA]</scope>
    <source>
        <strain evidence="1 2">JUb129</strain>
    </source>
</reference>
<dbReference type="AlphaFoldDB" id="A0A3M7TC74"/>
<dbReference type="EMBL" id="QWIU01000002">
    <property type="protein sequence ID" value="RNA61041.1"/>
    <property type="molecule type" value="Genomic_DNA"/>
</dbReference>
<dbReference type="Proteomes" id="UP000278775">
    <property type="component" value="Unassembled WGS sequence"/>
</dbReference>
<evidence type="ECO:0000313" key="2">
    <source>
        <dbReference type="Proteomes" id="UP000278775"/>
    </source>
</evidence>
<protein>
    <submittedName>
        <fullName evidence="1">Uncharacterized protein</fullName>
    </submittedName>
</protein>